<keyword evidence="4" id="KW-0418">Kinase</keyword>
<dbReference type="InterPro" id="IPR017441">
    <property type="entry name" value="Protein_kinase_ATP_BS"/>
</dbReference>
<keyword evidence="2 3" id="KW-0067">ATP-binding</keyword>
<evidence type="ECO:0000256" key="2">
    <source>
        <dbReference type="ARBA" id="ARBA00022840"/>
    </source>
</evidence>
<reference evidence="6" key="2">
    <citation type="submission" date="2021-01" db="EMBL/GenBank/DDBJ databases">
        <authorList>
            <person name="Schikora-Tamarit M.A."/>
        </authorList>
    </citation>
    <scope>NUCLEOTIDE SEQUENCE</scope>
    <source>
        <strain evidence="6">CBS6341</strain>
    </source>
</reference>
<dbReference type="GO" id="GO:0005524">
    <property type="term" value="F:ATP binding"/>
    <property type="evidence" value="ECO:0007669"/>
    <property type="project" value="UniProtKB-UniRule"/>
</dbReference>
<dbReference type="Gene3D" id="1.10.510.10">
    <property type="entry name" value="Transferase(Phosphotransferase) domain 1"/>
    <property type="match status" value="1"/>
</dbReference>
<dbReference type="GO" id="GO:0010506">
    <property type="term" value="P:regulation of autophagy"/>
    <property type="evidence" value="ECO:0007669"/>
    <property type="project" value="InterPro"/>
</dbReference>
<keyword evidence="4" id="KW-0808">Transferase</keyword>
<dbReference type="SMART" id="SM00220">
    <property type="entry name" value="S_TKc"/>
    <property type="match status" value="1"/>
</dbReference>
<dbReference type="InterPro" id="IPR008271">
    <property type="entry name" value="Ser/Thr_kinase_AS"/>
</dbReference>
<evidence type="ECO:0000313" key="7">
    <source>
        <dbReference type="Proteomes" id="UP000769528"/>
    </source>
</evidence>
<dbReference type="PROSITE" id="PS50011">
    <property type="entry name" value="PROTEIN_KINASE_DOM"/>
    <property type="match status" value="1"/>
</dbReference>
<feature type="domain" description="Protein kinase" evidence="5">
    <location>
        <begin position="15"/>
        <end position="327"/>
    </location>
</feature>
<evidence type="ECO:0000256" key="1">
    <source>
        <dbReference type="ARBA" id="ARBA00022741"/>
    </source>
</evidence>
<dbReference type="Pfam" id="PF00069">
    <property type="entry name" value="Pkinase"/>
    <property type="match status" value="1"/>
</dbReference>
<dbReference type="PROSITE" id="PS00107">
    <property type="entry name" value="PROTEIN_KINASE_ATP"/>
    <property type="match status" value="1"/>
</dbReference>
<dbReference type="PROSITE" id="PS00108">
    <property type="entry name" value="PROTEIN_KINASE_ST"/>
    <property type="match status" value="1"/>
</dbReference>
<comment type="similarity">
    <text evidence="4">Belongs to the protein kinase superfamily.</text>
</comment>
<sequence length="438" mass="49856">MSLDNNLNGVIINNYQIIKLIGTGAYGLVYLAKNLQTGEHIAIKAISKIINKKISKPSDLLSNKLLEFFNNGNSTINGLKSLDLVKLSNCNIDKDLPPCPFLKEVVIHLKLHQHPNIITIHQILDFNYCIFIIMDYYSEGDLFVNIVDKKIYQNSISLIKNCFIQLLDVISYCHSKGIFHCDIKPENIMVSSNGSKLIIGDFGLATQCEFINSKICVGSSYYMPPERLCQLNHNLSSSIEYPSNKGDLWSLSIILINLICIRNPWMKASEQDPTFNAFLQNPKILLKILPISNELYEILIKCLIENPFERISLFELRDLIINCNKFTKDGPLSKIDSLDQYMNLNQECLIPDYNNSTNSLEKKKSKTLSIGNSPILNQIYNNEPLNVLKFLSNGKNTGNMEPMISIHHINHINNYDNYSLMTNLSFNMNMDLEQQVGY</sequence>
<keyword evidence="4" id="KW-0723">Serine/threonine-protein kinase</keyword>
<keyword evidence="7" id="KW-1185">Reference proteome</keyword>
<feature type="binding site" evidence="3">
    <location>
        <position position="44"/>
    </location>
    <ligand>
        <name>ATP</name>
        <dbReference type="ChEBI" id="CHEBI:30616"/>
    </ligand>
</feature>
<keyword evidence="1 3" id="KW-0547">Nucleotide-binding</keyword>
<evidence type="ECO:0000256" key="4">
    <source>
        <dbReference type="RuleBase" id="RU000304"/>
    </source>
</evidence>
<proteinExistence type="inferred from homology"/>
<dbReference type="Gene3D" id="3.30.200.20">
    <property type="entry name" value="Phosphorylase Kinase, domain 1"/>
    <property type="match status" value="2"/>
</dbReference>
<dbReference type="EMBL" id="JAEUBF010000681">
    <property type="protein sequence ID" value="KAH3676116.1"/>
    <property type="molecule type" value="Genomic_DNA"/>
</dbReference>
<reference evidence="6" key="1">
    <citation type="journal article" date="2021" name="Open Biol.">
        <title>Shared evolutionary footprints suggest mitochondrial oxidative damage underlies multiple complex I losses in fungi.</title>
        <authorList>
            <person name="Schikora-Tamarit M.A."/>
            <person name="Marcet-Houben M."/>
            <person name="Nosek J."/>
            <person name="Gabaldon T."/>
        </authorList>
    </citation>
    <scope>NUCLEOTIDE SEQUENCE</scope>
    <source>
        <strain evidence="6">CBS6341</strain>
    </source>
</reference>
<dbReference type="GO" id="GO:0005737">
    <property type="term" value="C:cytoplasm"/>
    <property type="evidence" value="ECO:0007669"/>
    <property type="project" value="TreeGrafter"/>
</dbReference>
<organism evidence="6 7">
    <name type="scientific">Wickerhamomyces mucosus</name>
    <dbReference type="NCBI Taxonomy" id="1378264"/>
    <lineage>
        <taxon>Eukaryota</taxon>
        <taxon>Fungi</taxon>
        <taxon>Dikarya</taxon>
        <taxon>Ascomycota</taxon>
        <taxon>Saccharomycotina</taxon>
        <taxon>Saccharomycetes</taxon>
        <taxon>Phaffomycetales</taxon>
        <taxon>Wickerhamomycetaceae</taxon>
        <taxon>Wickerhamomyces</taxon>
    </lineage>
</organism>
<dbReference type="InterPro" id="IPR000719">
    <property type="entry name" value="Prot_kinase_dom"/>
</dbReference>
<dbReference type="GO" id="GO:0004674">
    <property type="term" value="F:protein serine/threonine kinase activity"/>
    <property type="evidence" value="ECO:0007669"/>
    <property type="project" value="UniProtKB-KW"/>
</dbReference>
<evidence type="ECO:0000259" key="5">
    <source>
        <dbReference type="PROSITE" id="PS50011"/>
    </source>
</evidence>
<dbReference type="InterPro" id="IPR011009">
    <property type="entry name" value="Kinase-like_dom_sf"/>
</dbReference>
<evidence type="ECO:0000313" key="6">
    <source>
        <dbReference type="EMBL" id="KAH3676116.1"/>
    </source>
</evidence>
<evidence type="ECO:0000256" key="3">
    <source>
        <dbReference type="PROSITE-ProRule" id="PRU10141"/>
    </source>
</evidence>
<dbReference type="OrthoDB" id="541276at2759"/>
<accession>A0A9P8TF63</accession>
<protein>
    <recommendedName>
        <fullName evidence="5">Protein kinase domain-containing protein</fullName>
    </recommendedName>
</protein>
<comment type="caution">
    <text evidence="6">The sequence shown here is derived from an EMBL/GenBank/DDBJ whole genome shotgun (WGS) entry which is preliminary data.</text>
</comment>
<dbReference type="AlphaFoldDB" id="A0A9P8TF63"/>
<dbReference type="InterPro" id="IPR045269">
    <property type="entry name" value="Atg1-like"/>
</dbReference>
<gene>
    <name evidence="6" type="ORF">WICMUC_002413</name>
</gene>
<dbReference type="PANTHER" id="PTHR24348">
    <property type="entry name" value="SERINE/THREONINE-PROTEIN KINASE UNC-51-RELATED"/>
    <property type="match status" value="1"/>
</dbReference>
<dbReference type="SUPFAM" id="SSF56112">
    <property type="entry name" value="Protein kinase-like (PK-like)"/>
    <property type="match status" value="1"/>
</dbReference>
<dbReference type="Proteomes" id="UP000769528">
    <property type="component" value="Unassembled WGS sequence"/>
</dbReference>
<name>A0A9P8TF63_9ASCO</name>